<feature type="compositionally biased region" description="Polar residues" evidence="1">
    <location>
        <begin position="10"/>
        <end position="20"/>
    </location>
</feature>
<dbReference type="InParanoid" id="A0A0C3GN90"/>
<protein>
    <submittedName>
        <fullName evidence="2">Uncharacterized protein</fullName>
    </submittedName>
</protein>
<name>A0A0C3GN90_OIDMZ</name>
<proteinExistence type="predicted"/>
<sequence length="68" mass="7465">MREFRYRNPSKPTSTYSDTPSAPGVSIRQVVHPSESRPFATSNERIRSGLVPSRSSALTPASPRVYSG</sequence>
<reference evidence="2 3" key="1">
    <citation type="submission" date="2014-04" db="EMBL/GenBank/DDBJ databases">
        <authorList>
            <consortium name="DOE Joint Genome Institute"/>
            <person name="Kuo A."/>
            <person name="Martino E."/>
            <person name="Perotto S."/>
            <person name="Kohler A."/>
            <person name="Nagy L.G."/>
            <person name="Floudas D."/>
            <person name="Copeland A."/>
            <person name="Barry K.W."/>
            <person name="Cichocki N."/>
            <person name="Veneault-Fourrey C."/>
            <person name="LaButti K."/>
            <person name="Lindquist E.A."/>
            <person name="Lipzen A."/>
            <person name="Lundell T."/>
            <person name="Morin E."/>
            <person name="Murat C."/>
            <person name="Sun H."/>
            <person name="Tunlid A."/>
            <person name="Henrissat B."/>
            <person name="Grigoriev I.V."/>
            <person name="Hibbett D.S."/>
            <person name="Martin F."/>
            <person name="Nordberg H.P."/>
            <person name="Cantor M.N."/>
            <person name="Hua S.X."/>
        </authorList>
    </citation>
    <scope>NUCLEOTIDE SEQUENCE [LARGE SCALE GENOMIC DNA]</scope>
    <source>
        <strain evidence="2 3">Zn</strain>
    </source>
</reference>
<dbReference type="AlphaFoldDB" id="A0A0C3GN90"/>
<evidence type="ECO:0000313" key="3">
    <source>
        <dbReference type="Proteomes" id="UP000054321"/>
    </source>
</evidence>
<accession>A0A0C3GN90</accession>
<dbReference type="EMBL" id="KN832901">
    <property type="protein sequence ID" value="KIM93029.1"/>
    <property type="molecule type" value="Genomic_DNA"/>
</dbReference>
<gene>
    <name evidence="2" type="ORF">OIDMADRAFT_21600</name>
</gene>
<dbReference type="Proteomes" id="UP000054321">
    <property type="component" value="Unassembled WGS sequence"/>
</dbReference>
<dbReference type="HOGENOM" id="CLU_2794595_0_0_1"/>
<feature type="region of interest" description="Disordered" evidence="1">
    <location>
        <begin position="1"/>
        <end position="68"/>
    </location>
</feature>
<evidence type="ECO:0000313" key="2">
    <source>
        <dbReference type="EMBL" id="KIM93029.1"/>
    </source>
</evidence>
<organism evidence="2 3">
    <name type="scientific">Oidiodendron maius (strain Zn)</name>
    <dbReference type="NCBI Taxonomy" id="913774"/>
    <lineage>
        <taxon>Eukaryota</taxon>
        <taxon>Fungi</taxon>
        <taxon>Dikarya</taxon>
        <taxon>Ascomycota</taxon>
        <taxon>Pezizomycotina</taxon>
        <taxon>Leotiomycetes</taxon>
        <taxon>Leotiomycetes incertae sedis</taxon>
        <taxon>Myxotrichaceae</taxon>
        <taxon>Oidiodendron</taxon>
    </lineage>
</organism>
<reference evidence="3" key="2">
    <citation type="submission" date="2015-01" db="EMBL/GenBank/DDBJ databases">
        <title>Evolutionary Origins and Diversification of the Mycorrhizal Mutualists.</title>
        <authorList>
            <consortium name="DOE Joint Genome Institute"/>
            <consortium name="Mycorrhizal Genomics Consortium"/>
            <person name="Kohler A."/>
            <person name="Kuo A."/>
            <person name="Nagy L.G."/>
            <person name="Floudas D."/>
            <person name="Copeland A."/>
            <person name="Barry K.W."/>
            <person name="Cichocki N."/>
            <person name="Veneault-Fourrey C."/>
            <person name="LaButti K."/>
            <person name="Lindquist E.A."/>
            <person name="Lipzen A."/>
            <person name="Lundell T."/>
            <person name="Morin E."/>
            <person name="Murat C."/>
            <person name="Riley R."/>
            <person name="Ohm R."/>
            <person name="Sun H."/>
            <person name="Tunlid A."/>
            <person name="Henrissat B."/>
            <person name="Grigoriev I.V."/>
            <person name="Hibbett D.S."/>
            <person name="Martin F."/>
        </authorList>
    </citation>
    <scope>NUCLEOTIDE SEQUENCE [LARGE SCALE GENOMIC DNA]</scope>
    <source>
        <strain evidence="3">Zn</strain>
    </source>
</reference>
<evidence type="ECO:0000256" key="1">
    <source>
        <dbReference type="SAM" id="MobiDB-lite"/>
    </source>
</evidence>
<keyword evidence="3" id="KW-1185">Reference proteome</keyword>